<dbReference type="AlphaFoldDB" id="A0A8T0H0E6"/>
<reference evidence="5" key="1">
    <citation type="submission" date="2020-06" db="EMBL/GenBank/DDBJ databases">
        <title>WGS assembly of Ceratodon purpureus strain R40.</title>
        <authorList>
            <person name="Carey S.B."/>
            <person name="Jenkins J."/>
            <person name="Shu S."/>
            <person name="Lovell J.T."/>
            <person name="Sreedasyam A."/>
            <person name="Maumus F."/>
            <person name="Tiley G.P."/>
            <person name="Fernandez-Pozo N."/>
            <person name="Barry K."/>
            <person name="Chen C."/>
            <person name="Wang M."/>
            <person name="Lipzen A."/>
            <person name="Daum C."/>
            <person name="Saski C.A."/>
            <person name="Payton A.C."/>
            <person name="Mcbreen J.C."/>
            <person name="Conrad R.E."/>
            <person name="Kollar L.M."/>
            <person name="Olsson S."/>
            <person name="Huttunen S."/>
            <person name="Landis J.B."/>
            <person name="Wickett N.J."/>
            <person name="Johnson M.G."/>
            <person name="Rensing S.A."/>
            <person name="Grimwood J."/>
            <person name="Schmutz J."/>
            <person name="Mcdaniel S.F."/>
        </authorList>
    </citation>
    <scope>NUCLEOTIDE SEQUENCE</scope>
    <source>
        <strain evidence="5">R40</strain>
    </source>
</reference>
<dbReference type="SMART" id="SM00353">
    <property type="entry name" value="HLH"/>
    <property type="match status" value="1"/>
</dbReference>
<comment type="caution">
    <text evidence="5">The sequence shown here is derived from an EMBL/GenBank/DDBJ whole genome shotgun (WGS) entry which is preliminary data.</text>
</comment>
<keyword evidence="1" id="KW-0805">Transcription regulation</keyword>
<keyword evidence="6" id="KW-1185">Reference proteome</keyword>
<name>A0A8T0H0E6_CERPU</name>
<feature type="region of interest" description="Disordered" evidence="3">
    <location>
        <begin position="1"/>
        <end position="45"/>
    </location>
</feature>
<dbReference type="GO" id="GO:0046983">
    <property type="term" value="F:protein dimerization activity"/>
    <property type="evidence" value="ECO:0007669"/>
    <property type="project" value="InterPro"/>
</dbReference>
<sequence>MAGPSRHGGHEEVRPTEADDQMQRSGLQGGASNDPQVATLPWLRRDPRSVSVNQDALPLRSLDPVSDSTGFTASVGDQLRTPLSTGLSPLTHASQQPANLPTNRGRMNGSPTRSRLNRRGTRLARQRRPVYAGGQEGCERQRPAELPHILSERNEKRREMNALFTLLQRVLPTSTASSRLDMRASVLTDAIEYIEALKLELATERQGNAPRVQPSAANEGLVCFDYTGNPNAVTAVATVPAPGSHPSTMASCIGNNVAVHANGRVFFVTVMTRVRDTGYELLGRVLMVLLSRRLDVDPRSASISVRESTVVYTFNCQVHPTVNVTSYDLHGELQKVVNQYNDRTN</sequence>
<evidence type="ECO:0000256" key="3">
    <source>
        <dbReference type="SAM" id="MobiDB-lite"/>
    </source>
</evidence>
<keyword evidence="2" id="KW-0804">Transcription</keyword>
<dbReference type="SUPFAM" id="SSF47459">
    <property type="entry name" value="HLH, helix-loop-helix DNA-binding domain"/>
    <property type="match status" value="1"/>
</dbReference>
<evidence type="ECO:0000256" key="1">
    <source>
        <dbReference type="ARBA" id="ARBA00023015"/>
    </source>
</evidence>
<feature type="compositionally biased region" description="Basic residues" evidence="3">
    <location>
        <begin position="115"/>
        <end position="128"/>
    </location>
</feature>
<organism evidence="5 6">
    <name type="scientific">Ceratodon purpureus</name>
    <name type="common">Fire moss</name>
    <name type="synonym">Dicranum purpureum</name>
    <dbReference type="NCBI Taxonomy" id="3225"/>
    <lineage>
        <taxon>Eukaryota</taxon>
        <taxon>Viridiplantae</taxon>
        <taxon>Streptophyta</taxon>
        <taxon>Embryophyta</taxon>
        <taxon>Bryophyta</taxon>
        <taxon>Bryophytina</taxon>
        <taxon>Bryopsida</taxon>
        <taxon>Dicranidae</taxon>
        <taxon>Pseudoditrichales</taxon>
        <taxon>Ditrichaceae</taxon>
        <taxon>Ceratodon</taxon>
    </lineage>
</organism>
<dbReference type="Proteomes" id="UP000822688">
    <property type="component" value="Chromosome 9"/>
</dbReference>
<evidence type="ECO:0000313" key="6">
    <source>
        <dbReference type="Proteomes" id="UP000822688"/>
    </source>
</evidence>
<feature type="compositionally biased region" description="Polar residues" evidence="3">
    <location>
        <begin position="23"/>
        <end position="36"/>
    </location>
</feature>
<dbReference type="GO" id="GO:0003700">
    <property type="term" value="F:DNA-binding transcription factor activity"/>
    <property type="evidence" value="ECO:0007669"/>
    <property type="project" value="InterPro"/>
</dbReference>
<feature type="compositionally biased region" description="Basic and acidic residues" evidence="3">
    <location>
        <begin position="8"/>
        <end position="17"/>
    </location>
</feature>
<dbReference type="CDD" id="cd00083">
    <property type="entry name" value="bHLH_SF"/>
    <property type="match status" value="1"/>
</dbReference>
<gene>
    <name evidence="5" type="ORF">KC19_9G160300</name>
</gene>
<proteinExistence type="predicted"/>
<accession>A0A8T0H0E6</accession>
<feature type="compositionally biased region" description="Polar residues" evidence="3">
    <location>
        <begin position="81"/>
        <end position="102"/>
    </location>
</feature>
<dbReference type="Pfam" id="PF00010">
    <property type="entry name" value="HLH"/>
    <property type="match status" value="1"/>
</dbReference>
<dbReference type="InterPro" id="IPR044278">
    <property type="entry name" value="BHLH95-like"/>
</dbReference>
<dbReference type="InterPro" id="IPR011598">
    <property type="entry name" value="bHLH_dom"/>
</dbReference>
<protein>
    <recommendedName>
        <fullName evidence="4">BHLH domain-containing protein</fullName>
    </recommendedName>
</protein>
<dbReference type="InterPro" id="IPR036638">
    <property type="entry name" value="HLH_DNA-bd_sf"/>
</dbReference>
<evidence type="ECO:0000256" key="2">
    <source>
        <dbReference type="ARBA" id="ARBA00023163"/>
    </source>
</evidence>
<evidence type="ECO:0000313" key="5">
    <source>
        <dbReference type="EMBL" id="KAG0562622.1"/>
    </source>
</evidence>
<dbReference type="PANTHER" id="PTHR46772">
    <property type="entry name" value="BHLH DOMAIN-CONTAINING PROTEIN"/>
    <property type="match status" value="1"/>
</dbReference>
<feature type="region of interest" description="Disordered" evidence="3">
    <location>
        <begin position="72"/>
        <end position="139"/>
    </location>
</feature>
<dbReference type="Gene3D" id="4.10.280.10">
    <property type="entry name" value="Helix-loop-helix DNA-binding domain"/>
    <property type="match status" value="1"/>
</dbReference>
<dbReference type="EMBL" id="CM026430">
    <property type="protein sequence ID" value="KAG0562622.1"/>
    <property type="molecule type" value="Genomic_DNA"/>
</dbReference>
<feature type="domain" description="BHLH" evidence="4">
    <location>
        <begin position="149"/>
        <end position="203"/>
    </location>
</feature>
<evidence type="ECO:0000259" key="4">
    <source>
        <dbReference type="SMART" id="SM00353"/>
    </source>
</evidence>